<dbReference type="RefSeq" id="WP_025409918.1">
    <property type="nucleotide sequence ID" value="NZ_CP007128.1"/>
</dbReference>
<name>W0RG56_9BACT</name>
<proteinExistence type="predicted"/>
<feature type="domain" description="Glycosyltransferase subfamily 4-like N-terminal" evidence="1">
    <location>
        <begin position="33"/>
        <end position="146"/>
    </location>
</feature>
<evidence type="ECO:0000259" key="1">
    <source>
        <dbReference type="Pfam" id="PF13439"/>
    </source>
</evidence>
<dbReference type="SUPFAM" id="SSF53756">
    <property type="entry name" value="UDP-Glycosyltransferase/glycogen phosphorylase"/>
    <property type="match status" value="1"/>
</dbReference>
<protein>
    <submittedName>
        <fullName evidence="2">Glycosyl transferase group 1</fullName>
    </submittedName>
</protein>
<evidence type="ECO:0000313" key="2">
    <source>
        <dbReference type="EMBL" id="AHG88378.1"/>
    </source>
</evidence>
<dbReference type="STRING" id="861299.J421_0841"/>
<dbReference type="InterPro" id="IPR050194">
    <property type="entry name" value="Glycosyltransferase_grp1"/>
</dbReference>
<accession>W0RG56</accession>
<keyword evidence="3" id="KW-1185">Reference proteome</keyword>
<dbReference type="eggNOG" id="COG0438">
    <property type="taxonomic scope" value="Bacteria"/>
</dbReference>
<organism evidence="2 3">
    <name type="scientific">Gemmatirosa kalamazoonensis</name>
    <dbReference type="NCBI Taxonomy" id="861299"/>
    <lineage>
        <taxon>Bacteria</taxon>
        <taxon>Pseudomonadati</taxon>
        <taxon>Gemmatimonadota</taxon>
        <taxon>Gemmatimonadia</taxon>
        <taxon>Gemmatimonadales</taxon>
        <taxon>Gemmatimonadaceae</taxon>
        <taxon>Gemmatirosa</taxon>
    </lineage>
</organism>
<dbReference type="GO" id="GO:0016757">
    <property type="term" value="F:glycosyltransferase activity"/>
    <property type="evidence" value="ECO:0007669"/>
    <property type="project" value="UniProtKB-ARBA"/>
</dbReference>
<evidence type="ECO:0000313" key="3">
    <source>
        <dbReference type="Proteomes" id="UP000019151"/>
    </source>
</evidence>
<dbReference type="InParanoid" id="W0RG56"/>
<dbReference type="PANTHER" id="PTHR45947:SF3">
    <property type="entry name" value="SULFOQUINOVOSYL TRANSFERASE SQD2"/>
    <property type="match status" value="1"/>
</dbReference>
<dbReference type="HOGENOM" id="CLU_737193_0_0_0"/>
<dbReference type="Pfam" id="PF13692">
    <property type="entry name" value="Glyco_trans_1_4"/>
    <property type="match status" value="1"/>
</dbReference>
<dbReference type="PANTHER" id="PTHR45947">
    <property type="entry name" value="SULFOQUINOVOSYL TRANSFERASE SQD2"/>
    <property type="match status" value="1"/>
</dbReference>
<dbReference type="CDD" id="cd03801">
    <property type="entry name" value="GT4_PimA-like"/>
    <property type="match status" value="1"/>
</dbReference>
<dbReference type="Pfam" id="PF13439">
    <property type="entry name" value="Glyco_transf_4"/>
    <property type="match status" value="1"/>
</dbReference>
<dbReference type="InterPro" id="IPR028098">
    <property type="entry name" value="Glyco_trans_4-like_N"/>
</dbReference>
<dbReference type="AlphaFoldDB" id="W0RG56"/>
<dbReference type="Proteomes" id="UP000019151">
    <property type="component" value="Chromosome"/>
</dbReference>
<gene>
    <name evidence="2" type="ORF">J421_0841</name>
</gene>
<keyword evidence="2" id="KW-0808">Transferase</keyword>
<reference evidence="2 3" key="1">
    <citation type="journal article" date="2014" name="Genome Announc.">
        <title>Genome Sequence and Methylome of Soil Bacterium Gemmatirosa kalamazoonensis KBS708T, a Member of the Rarely Cultivated Gemmatimonadetes Phylum.</title>
        <authorList>
            <person name="Debruyn J.M."/>
            <person name="Radosevich M."/>
            <person name="Wommack K.E."/>
            <person name="Polson S.W."/>
            <person name="Hauser L.J."/>
            <person name="Fawaz M.N."/>
            <person name="Korlach J."/>
            <person name="Tsai Y.C."/>
        </authorList>
    </citation>
    <scope>NUCLEOTIDE SEQUENCE [LARGE SCALE GENOMIC DNA]</scope>
    <source>
        <strain evidence="2 3">KBS708</strain>
    </source>
</reference>
<dbReference type="EMBL" id="CP007128">
    <property type="protein sequence ID" value="AHG88378.1"/>
    <property type="molecule type" value="Genomic_DNA"/>
</dbReference>
<dbReference type="KEGG" id="gba:J421_0841"/>
<dbReference type="Gene3D" id="3.40.50.2000">
    <property type="entry name" value="Glycogen Phosphorylase B"/>
    <property type="match status" value="2"/>
</dbReference>
<sequence>MSALRVVQVGFHADAERRPAASLLRAWPTLSAVAGAASRAGIDVSVVQAAHRDESVAIGGVAYHFLDDGHHPPVRLPGGASVARRPARILRRVAELAPDVVHVHGLNHPLAARRLADSLGGIPVLVQDHGSVPPDGWRRHAWRWAYAPVVGVAFTAREQAAPFVDAGALRGDVPVFEVLESSTAFTPGDRDEARRATGMFGDPCLLWTGRLDANKDPLTVLDAFERALRELPEARLWCCFGHAPLLDAVRRRVVRSPALRGHVRLLGRRPHAEMELRFRAADFFVQASHREGSGYSLLEALACGTAPLVTDIPAARRIVGDAGSLTPVGDATALAAAMVAWAARAREPLRRAARARFEDALTFDAVGRELRTAYESVARA</sequence>
<dbReference type="OrthoDB" id="9795746at2"/>